<proteinExistence type="predicted"/>
<keyword evidence="3" id="KW-1185">Reference proteome</keyword>
<dbReference type="RefSeq" id="WP_130483813.1">
    <property type="nucleotide sequence ID" value="NZ_SGWV01000014.1"/>
</dbReference>
<dbReference type="Gene3D" id="3.30.70.270">
    <property type="match status" value="1"/>
</dbReference>
<gene>
    <name evidence="2" type="ORF">EV685_4004</name>
</gene>
<evidence type="ECO:0000313" key="2">
    <source>
        <dbReference type="EMBL" id="RZS46747.1"/>
    </source>
</evidence>
<dbReference type="SMART" id="SM00267">
    <property type="entry name" value="GGDEF"/>
    <property type="match status" value="1"/>
</dbReference>
<dbReference type="PANTHER" id="PTHR46663">
    <property type="entry name" value="DIGUANYLATE CYCLASE DGCT-RELATED"/>
    <property type="match status" value="1"/>
</dbReference>
<sequence length="229" mass="25174">MTPLPAPVESDLATLNRQVRILVHRLVELEHLNAQLRQQAHHDLLTGLPNRRLLADRLGVGMARARRSRRPLAVCCLDLDGFKAINDQHGHAAGDVVLVAIARRLEQIVRAEETVARVGGDEFVLLLDLDQAGDLPPVLARVRAAVQAPVDLGWRTLQVSASVGHVFYPGLGGDDVDGDTLLRQADRAMYRAKNRVRDPIPRPPTEARHALPLQVARDGRGPDDLRHGI</sequence>
<dbReference type="InterPro" id="IPR052163">
    <property type="entry name" value="DGC-Regulatory_Protein"/>
</dbReference>
<dbReference type="OrthoDB" id="9812260at2"/>
<evidence type="ECO:0000313" key="3">
    <source>
        <dbReference type="Proteomes" id="UP000293433"/>
    </source>
</evidence>
<dbReference type="InterPro" id="IPR000160">
    <property type="entry name" value="GGDEF_dom"/>
</dbReference>
<dbReference type="Proteomes" id="UP000293433">
    <property type="component" value="Unassembled WGS sequence"/>
</dbReference>
<protein>
    <submittedName>
        <fullName evidence="2">Diguanylate cyclase (GGDEF)-like protein</fullName>
    </submittedName>
</protein>
<dbReference type="InterPro" id="IPR029787">
    <property type="entry name" value="Nucleotide_cyclase"/>
</dbReference>
<dbReference type="EMBL" id="SGWV01000014">
    <property type="protein sequence ID" value="RZS46747.1"/>
    <property type="molecule type" value="Genomic_DNA"/>
</dbReference>
<feature type="domain" description="GGDEF" evidence="1">
    <location>
        <begin position="70"/>
        <end position="205"/>
    </location>
</feature>
<dbReference type="CDD" id="cd01949">
    <property type="entry name" value="GGDEF"/>
    <property type="match status" value="1"/>
</dbReference>
<dbReference type="SUPFAM" id="SSF55073">
    <property type="entry name" value="Nucleotide cyclase"/>
    <property type="match status" value="1"/>
</dbReference>
<organism evidence="2 3">
    <name type="scientific">Sphaerotilus mobilis</name>
    <dbReference type="NCBI Taxonomy" id="47994"/>
    <lineage>
        <taxon>Bacteria</taxon>
        <taxon>Pseudomonadati</taxon>
        <taxon>Pseudomonadota</taxon>
        <taxon>Betaproteobacteria</taxon>
        <taxon>Burkholderiales</taxon>
        <taxon>Sphaerotilaceae</taxon>
        <taxon>Sphaerotilus</taxon>
    </lineage>
</organism>
<dbReference type="Pfam" id="PF00990">
    <property type="entry name" value="GGDEF"/>
    <property type="match status" value="1"/>
</dbReference>
<dbReference type="GO" id="GO:0003824">
    <property type="term" value="F:catalytic activity"/>
    <property type="evidence" value="ECO:0007669"/>
    <property type="project" value="UniProtKB-ARBA"/>
</dbReference>
<dbReference type="PANTHER" id="PTHR46663:SF2">
    <property type="entry name" value="GGDEF DOMAIN-CONTAINING PROTEIN"/>
    <property type="match status" value="1"/>
</dbReference>
<name>A0A4Q7L9J0_9BURK</name>
<evidence type="ECO:0000259" key="1">
    <source>
        <dbReference type="PROSITE" id="PS50887"/>
    </source>
</evidence>
<dbReference type="FunFam" id="3.30.70.270:FF:000001">
    <property type="entry name" value="Diguanylate cyclase domain protein"/>
    <property type="match status" value="1"/>
</dbReference>
<dbReference type="PROSITE" id="PS50887">
    <property type="entry name" value="GGDEF"/>
    <property type="match status" value="1"/>
</dbReference>
<comment type="caution">
    <text evidence="2">The sequence shown here is derived from an EMBL/GenBank/DDBJ whole genome shotgun (WGS) entry which is preliminary data.</text>
</comment>
<dbReference type="AlphaFoldDB" id="A0A4Q7L9J0"/>
<dbReference type="NCBIfam" id="TIGR00254">
    <property type="entry name" value="GGDEF"/>
    <property type="match status" value="1"/>
</dbReference>
<accession>A0A4Q7L9J0</accession>
<dbReference type="InterPro" id="IPR043128">
    <property type="entry name" value="Rev_trsase/Diguanyl_cyclase"/>
</dbReference>
<reference evidence="2 3" key="1">
    <citation type="submission" date="2019-02" db="EMBL/GenBank/DDBJ databases">
        <title>Genomic Encyclopedia of Type Strains, Phase IV (KMG-IV): sequencing the most valuable type-strain genomes for metagenomic binning, comparative biology and taxonomic classification.</title>
        <authorList>
            <person name="Goeker M."/>
        </authorList>
    </citation>
    <scope>NUCLEOTIDE SEQUENCE [LARGE SCALE GENOMIC DNA]</scope>
    <source>
        <strain evidence="2 3">DSM 10617</strain>
    </source>
</reference>